<keyword evidence="3" id="KW-1185">Reference proteome</keyword>
<feature type="region of interest" description="Disordered" evidence="1">
    <location>
        <begin position="28"/>
        <end position="52"/>
    </location>
</feature>
<dbReference type="Proteomes" id="UP000005237">
    <property type="component" value="Unassembled WGS sequence"/>
</dbReference>
<dbReference type="EnsemblMetazoa" id="CJA20615b.1">
    <property type="protein sequence ID" value="CJA20615b.1"/>
    <property type="gene ID" value="WBGene00176187"/>
</dbReference>
<organism evidence="2 3">
    <name type="scientific">Caenorhabditis japonica</name>
    <dbReference type="NCBI Taxonomy" id="281687"/>
    <lineage>
        <taxon>Eukaryota</taxon>
        <taxon>Metazoa</taxon>
        <taxon>Ecdysozoa</taxon>
        <taxon>Nematoda</taxon>
        <taxon>Chromadorea</taxon>
        <taxon>Rhabditida</taxon>
        <taxon>Rhabditina</taxon>
        <taxon>Rhabditomorpha</taxon>
        <taxon>Rhabditoidea</taxon>
        <taxon>Rhabditidae</taxon>
        <taxon>Peloderinae</taxon>
        <taxon>Caenorhabditis</taxon>
    </lineage>
</organism>
<evidence type="ECO:0000313" key="2">
    <source>
        <dbReference type="EnsemblMetazoa" id="CJA20615b.1"/>
    </source>
</evidence>
<accession>A0A8R1I8I6</accession>
<feature type="compositionally biased region" description="Acidic residues" evidence="1">
    <location>
        <begin position="28"/>
        <end position="37"/>
    </location>
</feature>
<evidence type="ECO:0000313" key="3">
    <source>
        <dbReference type="Proteomes" id="UP000005237"/>
    </source>
</evidence>
<sequence length="52" mass="5667">ILLKMDPGSNDEEDEDVVDVVDEDVVDVVDEDDDEDDGKYGGNTHASRATTL</sequence>
<reference evidence="2" key="2">
    <citation type="submission" date="2022-06" db="UniProtKB">
        <authorList>
            <consortium name="EnsemblMetazoa"/>
        </authorList>
    </citation>
    <scope>IDENTIFICATION</scope>
    <source>
        <strain evidence="2">DF5081</strain>
    </source>
</reference>
<proteinExistence type="predicted"/>
<protein>
    <submittedName>
        <fullName evidence="2">Uncharacterized protein</fullName>
    </submittedName>
</protein>
<name>A0A8R1I8I6_CAEJA</name>
<reference evidence="3" key="1">
    <citation type="submission" date="2010-08" db="EMBL/GenBank/DDBJ databases">
        <authorList>
            <consortium name="Caenorhabditis japonica Sequencing Consortium"/>
            <person name="Wilson R.K."/>
        </authorList>
    </citation>
    <scope>NUCLEOTIDE SEQUENCE [LARGE SCALE GENOMIC DNA]</scope>
    <source>
        <strain evidence="3">DF5081</strain>
    </source>
</reference>
<evidence type="ECO:0000256" key="1">
    <source>
        <dbReference type="SAM" id="MobiDB-lite"/>
    </source>
</evidence>
<dbReference type="AlphaFoldDB" id="A0A8R1I8I6"/>